<dbReference type="AlphaFoldDB" id="A0A0E9SPK3"/>
<reference evidence="1" key="1">
    <citation type="submission" date="2014-11" db="EMBL/GenBank/DDBJ databases">
        <authorList>
            <person name="Amaro Gonzalez C."/>
        </authorList>
    </citation>
    <scope>NUCLEOTIDE SEQUENCE</scope>
</reference>
<dbReference type="EMBL" id="GBXM01066139">
    <property type="protein sequence ID" value="JAH42438.1"/>
    <property type="molecule type" value="Transcribed_RNA"/>
</dbReference>
<protein>
    <submittedName>
        <fullName evidence="1">Uncharacterized protein</fullName>
    </submittedName>
</protein>
<organism evidence="1">
    <name type="scientific">Anguilla anguilla</name>
    <name type="common">European freshwater eel</name>
    <name type="synonym">Muraena anguilla</name>
    <dbReference type="NCBI Taxonomy" id="7936"/>
    <lineage>
        <taxon>Eukaryota</taxon>
        <taxon>Metazoa</taxon>
        <taxon>Chordata</taxon>
        <taxon>Craniata</taxon>
        <taxon>Vertebrata</taxon>
        <taxon>Euteleostomi</taxon>
        <taxon>Actinopterygii</taxon>
        <taxon>Neopterygii</taxon>
        <taxon>Teleostei</taxon>
        <taxon>Anguilliformes</taxon>
        <taxon>Anguillidae</taxon>
        <taxon>Anguilla</taxon>
    </lineage>
</organism>
<sequence length="45" mass="5014">MKWLTCSSKHGNSREVPTFFLITHLQNAEVAGIPFTTKSVNVLPL</sequence>
<evidence type="ECO:0000313" key="1">
    <source>
        <dbReference type="EMBL" id="JAH42438.1"/>
    </source>
</evidence>
<reference evidence="1" key="2">
    <citation type="journal article" date="2015" name="Fish Shellfish Immunol.">
        <title>Early steps in the European eel (Anguilla anguilla)-Vibrio vulnificus interaction in the gills: Role of the RtxA13 toxin.</title>
        <authorList>
            <person name="Callol A."/>
            <person name="Pajuelo D."/>
            <person name="Ebbesson L."/>
            <person name="Teles M."/>
            <person name="MacKenzie S."/>
            <person name="Amaro C."/>
        </authorList>
    </citation>
    <scope>NUCLEOTIDE SEQUENCE</scope>
</reference>
<proteinExistence type="predicted"/>
<name>A0A0E9SPK3_ANGAN</name>
<accession>A0A0E9SPK3</accession>